<sequence>MINEKQLIGLAKEKKIKENKKLSKKDYDRRIANWQLFYLNNLDIFTEEHLKIPLHYFQRQVLLDCWEYDIYMFIASRGLSKSFTIAILANDLALLLPGVEIVITSLTLGQSNKIIDDKIDKLLSSDKKGISPILKQLRADGYINFTKDKTTGGRIVEYGNGSKIFAVACNETGRSARGNIAITDEARIVKKRDYDSIVEPMLQPYNFNGLMIEPKQIFMTSARTKDNWVWTYLKTVVRKHYTDKRIKYGFFAGDIFTAVANKIQTKNQYLTRRENTNDLDFEMEFLNLWLGETEGSLFLYDDFHKNQVLETAFLPTTNDDYCYNIKNKYDFSHENEIRILTMDIAVSGGRENDNTVFVLGNIDIETNQRKVEYIKAENGLNSQKQIVMIKRLFYDYKCTYFVMDSKGVGNVFFDLLTTETYDDERDITYPAWTVCRDKILQISSDKIINDKINRTMDSNAEEVIIPIAGTSEINSDMHLAMRKNLKDNIISFLKDDSEMELLFQEKDSKWILKSSEKKAYDLVPFVETRYAINEAITLTTEFKDKGVRVKEKSTATKDRYMTLAMFNYFCDKVYIKYVKDEQDAEIDLDDFSDIYDYG</sequence>
<organism evidence="1">
    <name type="scientific">Phage sp. ctGns7</name>
    <dbReference type="NCBI Taxonomy" id="2828003"/>
    <lineage>
        <taxon>Viruses</taxon>
    </lineage>
</organism>
<dbReference type="Gene3D" id="3.30.420.240">
    <property type="match status" value="1"/>
</dbReference>
<dbReference type="Gene3D" id="3.40.50.300">
    <property type="entry name" value="P-loop containing nucleotide triphosphate hydrolases"/>
    <property type="match status" value="1"/>
</dbReference>
<evidence type="ECO:0000313" key="1">
    <source>
        <dbReference type="EMBL" id="DAF47373.1"/>
    </source>
</evidence>
<accession>A0A8S5S8Q1</accession>
<proteinExistence type="predicted"/>
<name>A0A8S5S8Q1_9VIRU</name>
<dbReference type="InterPro" id="IPR027417">
    <property type="entry name" value="P-loop_NTPase"/>
</dbReference>
<dbReference type="EMBL" id="BK032555">
    <property type="protein sequence ID" value="DAF47373.1"/>
    <property type="molecule type" value="Genomic_DNA"/>
</dbReference>
<protein>
    <submittedName>
        <fullName evidence="1">Large terminase</fullName>
    </submittedName>
</protein>
<reference evidence="1" key="1">
    <citation type="journal article" date="2021" name="Proc. Natl. Acad. Sci. U.S.A.">
        <title>A Catalog of Tens of Thousands of Viruses from Human Metagenomes Reveals Hidden Associations with Chronic Diseases.</title>
        <authorList>
            <person name="Tisza M.J."/>
            <person name="Buck C.B."/>
        </authorList>
    </citation>
    <scope>NUCLEOTIDE SEQUENCE</scope>
    <source>
        <strain evidence="1">CtGns7</strain>
    </source>
</reference>